<dbReference type="Gene3D" id="1.10.287.1060">
    <property type="entry name" value="ESAT-6-like"/>
    <property type="match status" value="1"/>
</dbReference>
<protein>
    <recommendedName>
        <fullName evidence="1">ESAT-6-like protein</fullName>
    </recommendedName>
</protein>
<comment type="caution">
    <text evidence="2">The sequence shown here is derived from an EMBL/GenBank/DDBJ whole genome shotgun (WGS) entry which is preliminary data.</text>
</comment>
<evidence type="ECO:0000256" key="1">
    <source>
        <dbReference type="RuleBase" id="RU362001"/>
    </source>
</evidence>
<dbReference type="Proteomes" id="UP000193781">
    <property type="component" value="Unassembled WGS sequence"/>
</dbReference>
<dbReference type="SUPFAM" id="SSF140453">
    <property type="entry name" value="EsxAB dimer-like"/>
    <property type="match status" value="1"/>
</dbReference>
<evidence type="ECO:0000313" key="2">
    <source>
        <dbReference type="EMBL" id="ORW30708.1"/>
    </source>
</evidence>
<dbReference type="InterPro" id="IPR010310">
    <property type="entry name" value="T7SS_ESAT-6-like"/>
</dbReference>
<name>A0A0F5N913_9MYCO</name>
<evidence type="ECO:0000313" key="3">
    <source>
        <dbReference type="Proteomes" id="UP000193781"/>
    </source>
</evidence>
<dbReference type="NCBIfam" id="TIGR03930">
    <property type="entry name" value="WXG100_ESAT6"/>
    <property type="match status" value="1"/>
</dbReference>
<dbReference type="OrthoDB" id="4640046at2"/>
<gene>
    <name evidence="2" type="ORF">AWC17_00770</name>
</gene>
<reference evidence="2 3" key="1">
    <citation type="submission" date="2016-01" db="EMBL/GenBank/DDBJ databases">
        <title>The new phylogeny of the genus Mycobacterium.</title>
        <authorList>
            <person name="Tarcisio F."/>
            <person name="Conor M."/>
            <person name="Antonella G."/>
            <person name="Elisabetta G."/>
            <person name="Giulia F.S."/>
            <person name="Sara T."/>
            <person name="Anna F."/>
            <person name="Clotilde B."/>
            <person name="Roberto B."/>
            <person name="Veronica D.S."/>
            <person name="Fabio R."/>
            <person name="Monica P."/>
            <person name="Olivier J."/>
            <person name="Enrico T."/>
            <person name="Nicola S."/>
        </authorList>
    </citation>
    <scope>NUCLEOTIDE SEQUENCE [LARGE SCALE GENOMIC DNA]</scope>
    <source>
        <strain evidence="2 3">DSM 44803</strain>
    </source>
</reference>
<comment type="similarity">
    <text evidence="1">Belongs to the WXG100 family.</text>
</comment>
<keyword evidence="3" id="KW-1185">Reference proteome</keyword>
<organism evidence="2 3">
    <name type="scientific">Mycobacterium nebraskense</name>
    <dbReference type="NCBI Taxonomy" id="244292"/>
    <lineage>
        <taxon>Bacteria</taxon>
        <taxon>Bacillati</taxon>
        <taxon>Actinomycetota</taxon>
        <taxon>Actinomycetes</taxon>
        <taxon>Mycobacteriales</taxon>
        <taxon>Mycobacteriaceae</taxon>
        <taxon>Mycobacterium</taxon>
    </lineage>
</organism>
<dbReference type="Pfam" id="PF06013">
    <property type="entry name" value="WXG100"/>
    <property type="match status" value="1"/>
</dbReference>
<dbReference type="AlphaFoldDB" id="A0A0F5N913"/>
<accession>A0A0F5N913</accession>
<dbReference type="EMBL" id="LQPH01000046">
    <property type="protein sequence ID" value="ORW30708.1"/>
    <property type="molecule type" value="Genomic_DNA"/>
</dbReference>
<sequence>MAEMKTDAATLSAEASNFDRISGELQRVIQTVESTGGELAGHWRGQAGAAAQQALTRFHEAGQAQIKALSEISQNIHGAGIQYSSADEEQASSLSSQMNF</sequence>
<dbReference type="InterPro" id="IPR036689">
    <property type="entry name" value="ESAT-6-like_sf"/>
</dbReference>
<dbReference type="STRING" id="244292.ABW17_24995"/>
<proteinExistence type="inferred from homology"/>